<evidence type="ECO:0000313" key="3">
    <source>
        <dbReference type="Proteomes" id="UP000005207"/>
    </source>
</evidence>
<feature type="domain" description="Reverse transcriptase" evidence="1">
    <location>
        <begin position="504"/>
        <end position="776"/>
    </location>
</feature>
<dbReference type="CDD" id="cd09076">
    <property type="entry name" value="L1-EN"/>
    <property type="match status" value="1"/>
</dbReference>
<reference evidence="2" key="3">
    <citation type="submission" date="2025-09" db="UniProtKB">
        <authorList>
            <consortium name="Ensembl"/>
        </authorList>
    </citation>
    <scope>IDENTIFICATION</scope>
</reference>
<organism evidence="2 3">
    <name type="scientific">Oreochromis niloticus</name>
    <name type="common">Nile tilapia</name>
    <name type="synonym">Tilapia nilotica</name>
    <dbReference type="NCBI Taxonomy" id="8128"/>
    <lineage>
        <taxon>Eukaryota</taxon>
        <taxon>Metazoa</taxon>
        <taxon>Chordata</taxon>
        <taxon>Craniata</taxon>
        <taxon>Vertebrata</taxon>
        <taxon>Euteleostomi</taxon>
        <taxon>Actinopterygii</taxon>
        <taxon>Neopterygii</taxon>
        <taxon>Teleostei</taxon>
        <taxon>Neoteleostei</taxon>
        <taxon>Acanthomorphata</taxon>
        <taxon>Ovalentaria</taxon>
        <taxon>Cichlomorphae</taxon>
        <taxon>Cichliformes</taxon>
        <taxon>Cichlidae</taxon>
        <taxon>African cichlids</taxon>
        <taxon>Pseudocrenilabrinae</taxon>
        <taxon>Oreochromini</taxon>
        <taxon>Oreochromis</taxon>
    </lineage>
</organism>
<keyword evidence="3" id="KW-1185">Reference proteome</keyword>
<dbReference type="Pfam" id="PF00078">
    <property type="entry name" value="RVT_1"/>
    <property type="match status" value="1"/>
</dbReference>
<dbReference type="InterPro" id="IPR000477">
    <property type="entry name" value="RT_dom"/>
</dbReference>
<dbReference type="GeneTree" id="ENSGT00940000163630"/>
<dbReference type="Gene3D" id="3.60.10.10">
    <property type="entry name" value="Endonuclease/exonuclease/phosphatase"/>
    <property type="match status" value="1"/>
</dbReference>
<evidence type="ECO:0000313" key="2">
    <source>
        <dbReference type="Ensembl" id="ENSONIP00000070203.1"/>
    </source>
</evidence>
<protein>
    <recommendedName>
        <fullName evidence="1">Reverse transcriptase domain-containing protein</fullName>
    </recommendedName>
</protein>
<dbReference type="AlphaFoldDB" id="A0A669EBU9"/>
<dbReference type="Pfam" id="PF03372">
    <property type="entry name" value="Exo_endo_phos"/>
    <property type="match status" value="1"/>
</dbReference>
<dbReference type="InterPro" id="IPR043502">
    <property type="entry name" value="DNA/RNA_pol_sf"/>
</dbReference>
<dbReference type="SUPFAM" id="SSF56219">
    <property type="entry name" value="DNase I-like"/>
    <property type="match status" value="1"/>
</dbReference>
<evidence type="ECO:0000259" key="1">
    <source>
        <dbReference type="PROSITE" id="PS50878"/>
    </source>
</evidence>
<dbReference type="GO" id="GO:0003824">
    <property type="term" value="F:catalytic activity"/>
    <property type="evidence" value="ECO:0007669"/>
    <property type="project" value="InterPro"/>
</dbReference>
<dbReference type="PANTHER" id="PTHR31635:SF196">
    <property type="entry name" value="REVERSE TRANSCRIPTASE DOMAIN-CONTAINING PROTEIN-RELATED"/>
    <property type="match status" value="1"/>
</dbReference>
<sequence length="1268" mass="144460">MASYSTNNSTIRFLSWNVKGLNGPVKRSRVLSHLKHLNADVAFLQETHLRVKDHRRLKPPWIGHMFHSNFDTRARGVAILIRNKIHFSFTKLIADKNGRYLIVVGTLMNNPVVLVNVYAPNFDNALFANNLLRMIPDLNTHLLIFGGDLNCVIDPALDKSATGSKTPSAMSKAFSHFMTQNGYIDPWRFFNPQAREYSFFSNVHHTYSRIDYFFINGSMASKVCNSEYFPIVISDHAPLVLDMALSPGYRPQHPWRLNSLLLSDSAFCDYISSAIDDFLTTNESEDISKSLLWETLKAYLRGQIISYSSHLSKSKKAKQNELSAKIQALDRQHAQTPSPEIYKKRLNLQSEFSLLSTHDAEQLLLRSRGNYYEHGDKASRLLAHQLRHQSASRQILQIKNESGTLTSDPTEINSIFKSFYSSLYTSEFPSNSIDMNQFLDKLDTPTITTSTAAEIDAPLTADEVISSITSLQSGKSPGPDGFPAEFYKKFHLKLAPLLLSVFEESLKRGSLPQTLRQASISLLHKEGKDPTCCGSYRPISLLNVDFKILSKLLATRLERVLPSIISDEQTGFIKGRHSFFNIRSLLNIIYSKNHSTVPEVVISLDAEKAFDRVEWGYLFAVLKKFGFGDSFISWIHLLYTTPLASVCTNNVNSEYFTLSRGTRQGCPLSPLLFTLAIEPLSVALRTSPLFQGVIRGGTEYRVALYADDLLLYVTNPTIHLSSIMKILLNFGSFSGYKINIQKSECFPINPAAQELRQTDLNFHLASSGFRYLGVHITTSFKALRTANFNPLLTYVRLAFQRWANLPVSLLGRINIIKMTILPKFLYLFQSIPLFLPKSFFKSVNRMFSSFIWANKTPRISMTSLQQGKLSGGLALPNLMFYYWAANIQKYTYWLNDPQATWCCLEAQSCFSSSLSALLFSSLPVSLLQFTDNPVLIGSLKIWYQFRRHFNSVSASALTPICNNHLFPPSLVDSSFCIWARKGIKCFYDLFKDNIFLSFSDLCSLYDLPSYHLFRYFQIRHCASSILPEFPSQPLKPWWEDLFQLKPHSKALISQIYTLVMASGNYSTNKIASSWEQELGLQFVEGYWDKVIDKIHSSASCARLSLIQFKTVYRLHFSRSRLSKIYPGIPDLCNRCNTSPCDLTHMFFACSSLQLYWTFYFEVLSHVLSVTLKPCPLVAIFGVSEDATLNLSRKQLDIIAFTSLLARRRILLSWKAPHPPARSRWLEDVMFFLKLEKIKFRLRGNVNKFSQVWQPFIIYFNSLKTLTTD</sequence>
<dbReference type="SUPFAM" id="SSF56672">
    <property type="entry name" value="DNA/RNA polymerases"/>
    <property type="match status" value="1"/>
</dbReference>
<dbReference type="CDD" id="cd01650">
    <property type="entry name" value="RT_nLTR_like"/>
    <property type="match status" value="1"/>
</dbReference>
<dbReference type="OMA" id="NDPQATW"/>
<dbReference type="Ensembl" id="ENSONIT00000049310.1">
    <property type="protein sequence ID" value="ENSONIP00000070203.1"/>
    <property type="gene ID" value="ENSONIG00000030672.1"/>
</dbReference>
<proteinExistence type="predicted"/>
<reference evidence="2" key="2">
    <citation type="submission" date="2025-08" db="UniProtKB">
        <authorList>
            <consortium name="Ensembl"/>
        </authorList>
    </citation>
    <scope>IDENTIFICATION</scope>
</reference>
<dbReference type="InParanoid" id="A0A669EBU9"/>
<reference evidence="3" key="1">
    <citation type="submission" date="2012-01" db="EMBL/GenBank/DDBJ databases">
        <title>The Genome Sequence of Oreochromis niloticus (Nile Tilapia).</title>
        <authorList>
            <consortium name="Broad Institute Genome Assembly Team"/>
            <consortium name="Broad Institute Sequencing Platform"/>
            <person name="Di Palma F."/>
            <person name="Johnson J."/>
            <person name="Lander E.S."/>
            <person name="Lindblad-Toh K."/>
        </authorList>
    </citation>
    <scope>NUCLEOTIDE SEQUENCE [LARGE SCALE GENOMIC DNA]</scope>
</reference>
<dbReference type="InterPro" id="IPR036691">
    <property type="entry name" value="Endo/exonu/phosph_ase_sf"/>
</dbReference>
<name>A0A669EBU9_ORENI</name>
<dbReference type="InterPro" id="IPR005135">
    <property type="entry name" value="Endo/exonuclease/phosphatase"/>
</dbReference>
<dbReference type="PANTHER" id="PTHR31635">
    <property type="entry name" value="REVERSE TRANSCRIPTASE DOMAIN-CONTAINING PROTEIN-RELATED"/>
    <property type="match status" value="1"/>
</dbReference>
<dbReference type="PROSITE" id="PS50878">
    <property type="entry name" value="RT_POL"/>
    <property type="match status" value="1"/>
</dbReference>
<dbReference type="Proteomes" id="UP000005207">
    <property type="component" value="Linkage group LG7"/>
</dbReference>
<accession>A0A669EBU9</accession>